<sequence>MPTVRIGPDYYNLEKYAVNDDKKPFFVNSSHFTGYVTVRLQNHNCKGDPDVIKTSPYFENRRRFFSFQFQGRFKSSNTRRDDGLWSYDDVLFCAETENAVSPPTGSSFVVKFARYIDPGFTAEGMFLQKRPWAGSWLVCGMNVINAWQAELDEKLGTTRVDMDCSSQYGFIQNEDTVVPENVSLQQSERTKNPLLPIGPWVYYGRHHLEEDAKLVLPEKPNISSSKRRHHFLSAKTRQSHFFDPDIVYAFDFFNNFTNFSTMSADMFIKFSITKVLRNQPLRFVCRDKTGESVFFVIEIDYSDLL</sequence>
<evidence type="ECO:0000259" key="1">
    <source>
        <dbReference type="Pfam" id="PF08588"/>
    </source>
</evidence>
<feature type="domain" description="Domain of unknown function at the cortex 1" evidence="1">
    <location>
        <begin position="4"/>
        <end position="301"/>
    </location>
</feature>
<dbReference type="InterPro" id="IPR013897">
    <property type="entry name" value="Duc1"/>
</dbReference>
<name>A0A1D1XES7_9ARAE</name>
<evidence type="ECO:0000313" key="2">
    <source>
        <dbReference type="EMBL" id="JAT40914.1"/>
    </source>
</evidence>
<organism evidence="2">
    <name type="scientific">Anthurium amnicola</name>
    <dbReference type="NCBI Taxonomy" id="1678845"/>
    <lineage>
        <taxon>Eukaryota</taxon>
        <taxon>Viridiplantae</taxon>
        <taxon>Streptophyta</taxon>
        <taxon>Embryophyta</taxon>
        <taxon>Tracheophyta</taxon>
        <taxon>Spermatophyta</taxon>
        <taxon>Magnoliopsida</taxon>
        <taxon>Liliopsida</taxon>
        <taxon>Araceae</taxon>
        <taxon>Pothoideae</taxon>
        <taxon>Potheae</taxon>
        <taxon>Anthurium</taxon>
    </lineage>
</organism>
<accession>A0A1D1XES7</accession>
<reference evidence="2" key="1">
    <citation type="submission" date="2015-07" db="EMBL/GenBank/DDBJ databases">
        <title>Transcriptome Assembly of Anthurium amnicola.</title>
        <authorList>
            <person name="Suzuki J."/>
        </authorList>
    </citation>
    <scope>NUCLEOTIDE SEQUENCE</scope>
</reference>
<protein>
    <submittedName>
        <fullName evidence="2">UPF0590 protein C594.01</fullName>
    </submittedName>
</protein>
<dbReference type="PANTHER" id="PTHR34826:SF2">
    <property type="entry name" value="UPF0590 PROTEIN C409.17C"/>
    <property type="match status" value="1"/>
</dbReference>
<dbReference type="AlphaFoldDB" id="A0A1D1XES7"/>
<dbReference type="Pfam" id="PF08588">
    <property type="entry name" value="Duc1"/>
    <property type="match status" value="1"/>
</dbReference>
<proteinExistence type="predicted"/>
<dbReference type="EMBL" id="GDJX01027022">
    <property type="protein sequence ID" value="JAT40914.1"/>
    <property type="molecule type" value="Transcribed_RNA"/>
</dbReference>
<dbReference type="PANTHER" id="PTHR34826">
    <property type="entry name" value="UPF0590 PROTEIN C409.17C"/>
    <property type="match status" value="1"/>
</dbReference>
<gene>
    <name evidence="2" type="primary">SPCC594.01_1</name>
    <name evidence="2" type="ORF">g.14554</name>
</gene>